<reference evidence="1 2" key="1">
    <citation type="submission" date="2020-10" db="EMBL/GenBank/DDBJ databases">
        <title>Bacillus sp. HD4P25, an endophyte from a halophyte.</title>
        <authorList>
            <person name="Sun J.-Q."/>
        </authorList>
    </citation>
    <scope>NUCLEOTIDE SEQUENCE [LARGE SCALE GENOMIC DNA]</scope>
    <source>
        <strain evidence="1 2">YIM 93174</strain>
    </source>
</reference>
<evidence type="ECO:0000313" key="2">
    <source>
        <dbReference type="Proteomes" id="UP001516662"/>
    </source>
</evidence>
<sequence>MISIVNRLTEIEEIHDVSIIYAGESGSRAYGSETSYSDHDVKFIYYRSLKNYLRLTPKSDVIEELSHNSLELHGWDLKKALDLFRKSNPTLYEMLHSPIVYRENNDIIEELRGLVIEWFSLKRMSFHYLNMASTNTKKILENKLHDTVLIKTLFQAARAYLAVSFIVKEKQLPPIKMADLIRLQPIDKQTFFQEILDAKRNNKFLASASIESLLIYIQTELEELRHIVKDLPDQKVDEEPLNQILWKLLGV</sequence>
<accession>A0ABR9QP60</accession>
<protein>
    <submittedName>
        <fullName evidence="1">Nucleotidyltransferase domain-containing protein</fullName>
    </submittedName>
</protein>
<dbReference type="PANTHER" id="PTHR34817">
    <property type="entry name" value="NUCLEOTIDYLTRANSFERASE"/>
    <property type="match status" value="1"/>
</dbReference>
<dbReference type="Proteomes" id="UP001516662">
    <property type="component" value="Unassembled WGS sequence"/>
</dbReference>
<dbReference type="RefSeq" id="WP_193539463.1">
    <property type="nucleotide sequence ID" value="NZ_JADCLJ010000024.1"/>
</dbReference>
<dbReference type="EMBL" id="JADCLJ010000024">
    <property type="protein sequence ID" value="MBE4910201.1"/>
    <property type="molecule type" value="Genomic_DNA"/>
</dbReference>
<gene>
    <name evidence="1" type="ORF">IMZ08_19365</name>
</gene>
<evidence type="ECO:0000313" key="1">
    <source>
        <dbReference type="EMBL" id="MBE4910201.1"/>
    </source>
</evidence>
<dbReference type="InterPro" id="IPR018775">
    <property type="entry name" value="RlaP"/>
</dbReference>
<dbReference type="Pfam" id="PF10127">
    <property type="entry name" value="RlaP"/>
    <property type="match status" value="1"/>
</dbReference>
<keyword evidence="2" id="KW-1185">Reference proteome</keyword>
<proteinExistence type="predicted"/>
<name>A0ABR9QP60_9BACI</name>
<organism evidence="1 2">
    <name type="scientific">Litchfieldia luteola</name>
    <dbReference type="NCBI Taxonomy" id="682179"/>
    <lineage>
        <taxon>Bacteria</taxon>
        <taxon>Bacillati</taxon>
        <taxon>Bacillota</taxon>
        <taxon>Bacilli</taxon>
        <taxon>Bacillales</taxon>
        <taxon>Bacillaceae</taxon>
        <taxon>Litchfieldia</taxon>
    </lineage>
</organism>
<comment type="caution">
    <text evidence="1">The sequence shown here is derived from an EMBL/GenBank/DDBJ whole genome shotgun (WGS) entry which is preliminary data.</text>
</comment>
<dbReference type="PANTHER" id="PTHR34817:SF2">
    <property type="entry name" value="NUCLEOTIDYLTRANSFERASE"/>
    <property type="match status" value="1"/>
</dbReference>